<evidence type="ECO:0000313" key="2">
    <source>
        <dbReference type="Proteomes" id="UP000299102"/>
    </source>
</evidence>
<gene>
    <name evidence="1" type="ORF">EVAR_39792_1</name>
</gene>
<accession>A0A4C1X759</accession>
<organism evidence="1 2">
    <name type="scientific">Eumeta variegata</name>
    <name type="common">Bagworm moth</name>
    <name type="synonym">Eumeta japonica</name>
    <dbReference type="NCBI Taxonomy" id="151549"/>
    <lineage>
        <taxon>Eukaryota</taxon>
        <taxon>Metazoa</taxon>
        <taxon>Ecdysozoa</taxon>
        <taxon>Arthropoda</taxon>
        <taxon>Hexapoda</taxon>
        <taxon>Insecta</taxon>
        <taxon>Pterygota</taxon>
        <taxon>Neoptera</taxon>
        <taxon>Endopterygota</taxon>
        <taxon>Lepidoptera</taxon>
        <taxon>Glossata</taxon>
        <taxon>Ditrysia</taxon>
        <taxon>Tineoidea</taxon>
        <taxon>Psychidae</taxon>
        <taxon>Oiketicinae</taxon>
        <taxon>Eumeta</taxon>
    </lineage>
</organism>
<dbReference type="EMBL" id="BGZK01000726">
    <property type="protein sequence ID" value="GBP58075.1"/>
    <property type="molecule type" value="Genomic_DNA"/>
</dbReference>
<dbReference type="Proteomes" id="UP000299102">
    <property type="component" value="Unassembled WGS sequence"/>
</dbReference>
<sequence length="97" mass="10600">MRSRNRRGRERREQTCPCTSPAAQLRLATRVSGPLHTVQTAHVADCRPSDVNGPPTTAVKAARIGDPLHADLTEHTSCSSGILHGWRSRLRRVNPAA</sequence>
<proteinExistence type="predicted"/>
<reference evidence="1 2" key="1">
    <citation type="journal article" date="2019" name="Commun. Biol.">
        <title>The bagworm genome reveals a unique fibroin gene that provides high tensile strength.</title>
        <authorList>
            <person name="Kono N."/>
            <person name="Nakamura H."/>
            <person name="Ohtoshi R."/>
            <person name="Tomita M."/>
            <person name="Numata K."/>
            <person name="Arakawa K."/>
        </authorList>
    </citation>
    <scope>NUCLEOTIDE SEQUENCE [LARGE SCALE GENOMIC DNA]</scope>
</reference>
<protein>
    <submittedName>
        <fullName evidence="1">Uncharacterized protein</fullName>
    </submittedName>
</protein>
<evidence type="ECO:0000313" key="1">
    <source>
        <dbReference type="EMBL" id="GBP58075.1"/>
    </source>
</evidence>
<comment type="caution">
    <text evidence="1">The sequence shown here is derived from an EMBL/GenBank/DDBJ whole genome shotgun (WGS) entry which is preliminary data.</text>
</comment>
<dbReference type="AlphaFoldDB" id="A0A4C1X759"/>
<keyword evidence="2" id="KW-1185">Reference proteome</keyword>
<name>A0A4C1X759_EUMVA</name>